<dbReference type="Proteomes" id="UP001296873">
    <property type="component" value="Unassembled WGS sequence"/>
</dbReference>
<sequence length="139" mass="16156">MNQYPAECLGEDPRDRRWSASAYTSRHTSGYDWLDPAAPNRTRTEAPYAFTPHFLWRSKPREKLSNGMYDDRMRQWDEAAWRRACGRVSTPIRQMRQRDASVFLSAYLDRPVTATAIAEGCNVSNGYPYLIFFFDEDAS</sequence>
<dbReference type="EMBL" id="NRRL01000003">
    <property type="protein sequence ID" value="MBK1667022.1"/>
    <property type="molecule type" value="Genomic_DNA"/>
</dbReference>
<gene>
    <name evidence="1" type="ORF">CKO28_03055</name>
</gene>
<accession>A0ABS1DA73</accession>
<name>A0ABS1DA73_9PROT</name>
<organism evidence="1 2">
    <name type="scientific">Rhodovibrio sodomensis</name>
    <dbReference type="NCBI Taxonomy" id="1088"/>
    <lineage>
        <taxon>Bacteria</taxon>
        <taxon>Pseudomonadati</taxon>
        <taxon>Pseudomonadota</taxon>
        <taxon>Alphaproteobacteria</taxon>
        <taxon>Rhodospirillales</taxon>
        <taxon>Rhodovibrionaceae</taxon>
        <taxon>Rhodovibrio</taxon>
    </lineage>
</organism>
<comment type="caution">
    <text evidence="1">The sequence shown here is derived from an EMBL/GenBank/DDBJ whole genome shotgun (WGS) entry which is preliminary data.</text>
</comment>
<keyword evidence="2" id="KW-1185">Reference proteome</keyword>
<evidence type="ECO:0000313" key="1">
    <source>
        <dbReference type="EMBL" id="MBK1667022.1"/>
    </source>
</evidence>
<proteinExistence type="predicted"/>
<reference evidence="1 2" key="1">
    <citation type="journal article" date="2020" name="Microorganisms">
        <title>Osmotic Adaptation and Compatible Solute Biosynthesis of Phototrophic Bacteria as Revealed from Genome Analyses.</title>
        <authorList>
            <person name="Imhoff J.F."/>
            <person name="Rahn T."/>
            <person name="Kunzel S."/>
            <person name="Keller A."/>
            <person name="Neulinger S.C."/>
        </authorList>
    </citation>
    <scope>NUCLEOTIDE SEQUENCE [LARGE SCALE GENOMIC DNA]</scope>
    <source>
        <strain evidence="1 2">DSM 9895</strain>
    </source>
</reference>
<evidence type="ECO:0000313" key="2">
    <source>
        <dbReference type="Proteomes" id="UP001296873"/>
    </source>
</evidence>
<protein>
    <submittedName>
        <fullName evidence="1">Uncharacterized protein</fullName>
    </submittedName>
</protein>